<evidence type="ECO:0000313" key="2">
    <source>
        <dbReference type="EMBL" id="PWN30166.1"/>
    </source>
</evidence>
<evidence type="ECO:0000256" key="1">
    <source>
        <dbReference type="SAM" id="SignalP"/>
    </source>
</evidence>
<dbReference type="RefSeq" id="XP_025364778.1">
    <property type="nucleotide sequence ID" value="XM_025508947.1"/>
</dbReference>
<dbReference type="GeneID" id="37030770"/>
<dbReference type="EMBL" id="KZ819662">
    <property type="protein sequence ID" value="PWN30166.1"/>
    <property type="molecule type" value="Genomic_DNA"/>
</dbReference>
<reference evidence="2 3" key="1">
    <citation type="journal article" date="2018" name="Mol. Biol. Evol.">
        <title>Broad Genomic Sampling Reveals a Smut Pathogenic Ancestry of the Fungal Clade Ustilaginomycotina.</title>
        <authorList>
            <person name="Kijpornyongpan T."/>
            <person name="Mondo S.J."/>
            <person name="Barry K."/>
            <person name="Sandor L."/>
            <person name="Lee J."/>
            <person name="Lipzen A."/>
            <person name="Pangilinan J."/>
            <person name="LaButti K."/>
            <person name="Hainaut M."/>
            <person name="Henrissat B."/>
            <person name="Grigoriev I.V."/>
            <person name="Spatafora J.W."/>
            <person name="Aime M.C."/>
        </authorList>
    </citation>
    <scope>NUCLEOTIDE SEQUENCE [LARGE SCALE GENOMIC DNA]</scope>
    <source>
        <strain evidence="2 3">MCA 5214</strain>
    </source>
</reference>
<dbReference type="AlphaFoldDB" id="A0A316UXY3"/>
<sequence>MLFRLSLATIFTVFATLPRRFTAALPAELQVGRSIKDTCFSLNYVHCIRLRDPLAWRGDLSYSKGSSDDGEIENGGRIILYTVPTVGIYHGTCGGPGRVEFSFATGGYTATATAFGVLKAVLSDNPDQFSQHGRALFSKNGNGTDLVISC</sequence>
<protein>
    <submittedName>
        <fullName evidence="2">Uncharacterized protein</fullName>
    </submittedName>
</protein>
<name>A0A316UXY3_9BASI</name>
<dbReference type="Proteomes" id="UP000245884">
    <property type="component" value="Unassembled WGS sequence"/>
</dbReference>
<feature type="signal peptide" evidence="1">
    <location>
        <begin position="1"/>
        <end position="23"/>
    </location>
</feature>
<organism evidence="2 3">
    <name type="scientific">Jaminaea rosea</name>
    <dbReference type="NCBI Taxonomy" id="1569628"/>
    <lineage>
        <taxon>Eukaryota</taxon>
        <taxon>Fungi</taxon>
        <taxon>Dikarya</taxon>
        <taxon>Basidiomycota</taxon>
        <taxon>Ustilaginomycotina</taxon>
        <taxon>Exobasidiomycetes</taxon>
        <taxon>Microstromatales</taxon>
        <taxon>Microstromatales incertae sedis</taxon>
        <taxon>Jaminaea</taxon>
    </lineage>
</organism>
<accession>A0A316UXY3</accession>
<feature type="chain" id="PRO_5016393128" evidence="1">
    <location>
        <begin position="24"/>
        <end position="150"/>
    </location>
</feature>
<proteinExistence type="predicted"/>
<keyword evidence="1" id="KW-0732">Signal</keyword>
<evidence type="ECO:0000313" key="3">
    <source>
        <dbReference type="Proteomes" id="UP000245884"/>
    </source>
</evidence>
<keyword evidence="3" id="KW-1185">Reference proteome</keyword>
<gene>
    <name evidence="2" type="ORF">BDZ90DRAFT_276651</name>
</gene>